<evidence type="ECO:0000313" key="2">
    <source>
        <dbReference type="Proteomes" id="UP000325081"/>
    </source>
</evidence>
<dbReference type="AlphaFoldDB" id="A0A5A7PFA4"/>
<keyword evidence="1" id="KW-0808">Transferase</keyword>
<dbReference type="EMBL" id="BKCP01004483">
    <property type="protein sequence ID" value="GER31439.1"/>
    <property type="molecule type" value="Genomic_DNA"/>
</dbReference>
<dbReference type="OrthoDB" id="1892640at2759"/>
<name>A0A5A7PFA4_STRAF</name>
<gene>
    <name evidence="1" type="ORF">STAS_07435</name>
</gene>
<accession>A0A5A7PFA4</accession>
<keyword evidence="2" id="KW-1185">Reference proteome</keyword>
<organism evidence="1 2">
    <name type="scientific">Striga asiatica</name>
    <name type="common">Asiatic witchweed</name>
    <name type="synonym">Buchnera asiatica</name>
    <dbReference type="NCBI Taxonomy" id="4170"/>
    <lineage>
        <taxon>Eukaryota</taxon>
        <taxon>Viridiplantae</taxon>
        <taxon>Streptophyta</taxon>
        <taxon>Embryophyta</taxon>
        <taxon>Tracheophyta</taxon>
        <taxon>Spermatophyta</taxon>
        <taxon>Magnoliopsida</taxon>
        <taxon>eudicotyledons</taxon>
        <taxon>Gunneridae</taxon>
        <taxon>Pentapetalae</taxon>
        <taxon>asterids</taxon>
        <taxon>lamiids</taxon>
        <taxon>Lamiales</taxon>
        <taxon>Orobanchaceae</taxon>
        <taxon>Buchnereae</taxon>
        <taxon>Striga</taxon>
    </lineage>
</organism>
<keyword evidence="1" id="KW-0032">Aminotransferase</keyword>
<sequence>MARISSGLRSKATELTLPASTFPEIFPSAPSFGSTNIPSSLCPRLPSLSLSSEILLELFIIVANTSGRISSCGLGNVGLLAADGLWASVAETGRCFVEPITESAAQEKFGLQVLEIQRESDYVGIKMGAIRVRRSRTIVMVAAAEMEEKDGS</sequence>
<comment type="caution">
    <text evidence="1">The sequence shown here is derived from an EMBL/GenBank/DDBJ whole genome shotgun (WGS) entry which is preliminary data.</text>
</comment>
<reference evidence="2" key="1">
    <citation type="journal article" date="2019" name="Curr. Biol.">
        <title>Genome Sequence of Striga asiatica Provides Insight into the Evolution of Plant Parasitism.</title>
        <authorList>
            <person name="Yoshida S."/>
            <person name="Kim S."/>
            <person name="Wafula E.K."/>
            <person name="Tanskanen J."/>
            <person name="Kim Y.M."/>
            <person name="Honaas L."/>
            <person name="Yang Z."/>
            <person name="Spallek T."/>
            <person name="Conn C.E."/>
            <person name="Ichihashi Y."/>
            <person name="Cheong K."/>
            <person name="Cui S."/>
            <person name="Der J.P."/>
            <person name="Gundlach H."/>
            <person name="Jiao Y."/>
            <person name="Hori C."/>
            <person name="Ishida J.K."/>
            <person name="Kasahara H."/>
            <person name="Kiba T."/>
            <person name="Kim M.S."/>
            <person name="Koo N."/>
            <person name="Laohavisit A."/>
            <person name="Lee Y.H."/>
            <person name="Lumba S."/>
            <person name="McCourt P."/>
            <person name="Mortimer J.C."/>
            <person name="Mutuku J.M."/>
            <person name="Nomura T."/>
            <person name="Sasaki-Sekimoto Y."/>
            <person name="Seto Y."/>
            <person name="Wang Y."/>
            <person name="Wakatake T."/>
            <person name="Sakakibara H."/>
            <person name="Demura T."/>
            <person name="Yamaguchi S."/>
            <person name="Yoneyama K."/>
            <person name="Manabe R.I."/>
            <person name="Nelson D.C."/>
            <person name="Schulman A.H."/>
            <person name="Timko M.P."/>
            <person name="dePamphilis C.W."/>
            <person name="Choi D."/>
            <person name="Shirasu K."/>
        </authorList>
    </citation>
    <scope>NUCLEOTIDE SEQUENCE [LARGE SCALE GENOMIC DNA]</scope>
    <source>
        <strain evidence="2">cv. UVA1</strain>
    </source>
</reference>
<dbReference type="Proteomes" id="UP000325081">
    <property type="component" value="Unassembled WGS sequence"/>
</dbReference>
<protein>
    <submittedName>
        <fullName evidence="1">Branched-chain amino acid aminotransferase</fullName>
    </submittedName>
</protein>
<evidence type="ECO:0000313" key="1">
    <source>
        <dbReference type="EMBL" id="GER31439.1"/>
    </source>
</evidence>
<proteinExistence type="predicted"/>
<dbReference type="GO" id="GO:0008483">
    <property type="term" value="F:transaminase activity"/>
    <property type="evidence" value="ECO:0007669"/>
    <property type="project" value="UniProtKB-KW"/>
</dbReference>